<evidence type="ECO:0000313" key="2">
    <source>
        <dbReference type="Proteomes" id="UP001458880"/>
    </source>
</evidence>
<dbReference type="AlphaFoldDB" id="A0AAW1IFC7"/>
<comment type="caution">
    <text evidence="1">The sequence shown here is derived from an EMBL/GenBank/DDBJ whole genome shotgun (WGS) entry which is preliminary data.</text>
</comment>
<organism evidence="1 2">
    <name type="scientific">Popillia japonica</name>
    <name type="common">Japanese beetle</name>
    <dbReference type="NCBI Taxonomy" id="7064"/>
    <lineage>
        <taxon>Eukaryota</taxon>
        <taxon>Metazoa</taxon>
        <taxon>Ecdysozoa</taxon>
        <taxon>Arthropoda</taxon>
        <taxon>Hexapoda</taxon>
        <taxon>Insecta</taxon>
        <taxon>Pterygota</taxon>
        <taxon>Neoptera</taxon>
        <taxon>Endopterygota</taxon>
        <taxon>Coleoptera</taxon>
        <taxon>Polyphaga</taxon>
        <taxon>Scarabaeiformia</taxon>
        <taxon>Scarabaeidae</taxon>
        <taxon>Rutelinae</taxon>
        <taxon>Popillia</taxon>
    </lineage>
</organism>
<reference evidence="1 2" key="1">
    <citation type="journal article" date="2024" name="BMC Genomics">
        <title>De novo assembly and annotation of Popillia japonica's genome with initial clues to its potential as an invasive pest.</title>
        <authorList>
            <person name="Cucini C."/>
            <person name="Boschi S."/>
            <person name="Funari R."/>
            <person name="Cardaioli E."/>
            <person name="Iannotti N."/>
            <person name="Marturano G."/>
            <person name="Paoli F."/>
            <person name="Bruttini M."/>
            <person name="Carapelli A."/>
            <person name="Frati F."/>
            <person name="Nardi F."/>
        </authorList>
    </citation>
    <scope>NUCLEOTIDE SEQUENCE [LARGE SCALE GENOMIC DNA]</scope>
    <source>
        <strain evidence="1">DMR45628</strain>
    </source>
</reference>
<accession>A0AAW1IFC7</accession>
<keyword evidence="2" id="KW-1185">Reference proteome</keyword>
<dbReference type="Proteomes" id="UP001458880">
    <property type="component" value="Unassembled WGS sequence"/>
</dbReference>
<gene>
    <name evidence="1" type="ORF">QE152_g35772</name>
</gene>
<sequence>MDNYRYWKRPLKLHEIIAEFDHIADEIKVPDNIVLFPPKNGTDENTNENFGNGNMVDINNLPGNQLRSEVEVFNNGDELESSQAELSSDNFDSEDVMSLSLFIKRLQIHGKSKWAREDLVQHLPEWNNSDTDV</sequence>
<protein>
    <submittedName>
        <fullName evidence="1">Uncharacterized protein</fullName>
    </submittedName>
</protein>
<name>A0AAW1IFC7_POPJA</name>
<proteinExistence type="predicted"/>
<evidence type="ECO:0000313" key="1">
    <source>
        <dbReference type="EMBL" id="KAK9688123.1"/>
    </source>
</evidence>
<dbReference type="EMBL" id="JASPKY010000605">
    <property type="protein sequence ID" value="KAK9688123.1"/>
    <property type="molecule type" value="Genomic_DNA"/>
</dbReference>